<organism evidence="4">
    <name type="scientific">Podoviridae sp. ct8Lf7</name>
    <dbReference type="NCBI Taxonomy" id="2827723"/>
    <lineage>
        <taxon>Viruses</taxon>
        <taxon>Duplodnaviria</taxon>
        <taxon>Heunggongvirae</taxon>
        <taxon>Uroviricota</taxon>
        <taxon>Caudoviricetes</taxon>
    </lineage>
</organism>
<protein>
    <submittedName>
        <fullName evidence="4">Intron associated endonuclease</fullName>
    </submittedName>
</protein>
<evidence type="ECO:0000259" key="3">
    <source>
        <dbReference type="PROSITE" id="PS50164"/>
    </source>
</evidence>
<dbReference type="InterPro" id="IPR035901">
    <property type="entry name" value="GIY-YIG_endonuc_sf"/>
</dbReference>
<dbReference type="Pfam" id="PF01541">
    <property type="entry name" value="GIY-YIG"/>
    <property type="match status" value="1"/>
</dbReference>
<dbReference type="InterPro" id="IPR000305">
    <property type="entry name" value="GIY-YIG_endonuc"/>
</dbReference>
<dbReference type="InterPro" id="IPR006350">
    <property type="entry name" value="Intron_endoG1"/>
</dbReference>
<name>A0A8S5S0H6_9CAUD</name>
<feature type="domain" description="GIY-YIG" evidence="3">
    <location>
        <begin position="1"/>
        <end position="85"/>
    </location>
</feature>
<dbReference type="GO" id="GO:0004519">
    <property type="term" value="F:endonuclease activity"/>
    <property type="evidence" value="ECO:0007669"/>
    <property type="project" value="UniProtKB-KW"/>
</dbReference>
<dbReference type="NCBIfam" id="TIGR01453">
    <property type="entry name" value="grpIintron_endo"/>
    <property type="match status" value="1"/>
</dbReference>
<dbReference type="CDD" id="cd10443">
    <property type="entry name" value="GIY-YIG_HE_Tlr8p_PBC-V_like"/>
    <property type="match status" value="1"/>
</dbReference>
<sequence>MIIYKITNLINNKIYIGLTTTELKVRWNSHRHCVKSDPRHLYCSMRKYGIENFTIEQIDSADSIIKLGELERYYIEKYNSQDPNIGYNLSAGGQTS</sequence>
<keyword evidence="4" id="KW-0255">Endonuclease</keyword>
<dbReference type="PROSITE" id="PS50164">
    <property type="entry name" value="GIY_YIG"/>
    <property type="match status" value="1"/>
</dbReference>
<dbReference type="SUPFAM" id="SSF82771">
    <property type="entry name" value="GIY-YIG endonuclease"/>
    <property type="match status" value="1"/>
</dbReference>
<evidence type="ECO:0000313" key="4">
    <source>
        <dbReference type="EMBL" id="DAF44275.1"/>
    </source>
</evidence>
<comment type="cofactor">
    <cofactor evidence="1">
        <name>Mg(2+)</name>
        <dbReference type="ChEBI" id="CHEBI:18420"/>
    </cofactor>
</comment>
<keyword evidence="4" id="KW-0378">Hydrolase</keyword>
<accession>A0A8S5S0H6</accession>
<keyword evidence="4" id="KW-0540">Nuclease</keyword>
<evidence type="ECO:0000256" key="1">
    <source>
        <dbReference type="ARBA" id="ARBA00001946"/>
    </source>
</evidence>
<dbReference type="Gene3D" id="3.40.1440.10">
    <property type="entry name" value="GIY-YIG endonuclease"/>
    <property type="match status" value="1"/>
</dbReference>
<reference evidence="4" key="1">
    <citation type="journal article" date="2021" name="Proc. Natl. Acad. Sci. U.S.A.">
        <title>A Catalog of Tens of Thousands of Viruses from Human Metagenomes Reveals Hidden Associations with Chronic Diseases.</title>
        <authorList>
            <person name="Tisza M.J."/>
            <person name="Buck C.B."/>
        </authorList>
    </citation>
    <scope>NUCLEOTIDE SEQUENCE</scope>
    <source>
        <strain evidence="4">Ct8Lf7</strain>
    </source>
</reference>
<proteinExistence type="predicted"/>
<dbReference type="SMART" id="SM00465">
    <property type="entry name" value="GIYc"/>
    <property type="match status" value="1"/>
</dbReference>
<evidence type="ECO:0000256" key="2">
    <source>
        <dbReference type="ARBA" id="ARBA00022842"/>
    </source>
</evidence>
<keyword evidence="2" id="KW-0460">Magnesium</keyword>
<dbReference type="EMBL" id="BK032511">
    <property type="protein sequence ID" value="DAF44275.1"/>
    <property type="molecule type" value="Genomic_DNA"/>
</dbReference>